<dbReference type="InterPro" id="IPR006657">
    <property type="entry name" value="MoPterin_dinucl-bd_dom"/>
</dbReference>
<evidence type="ECO:0000313" key="6">
    <source>
        <dbReference type="EMBL" id="MEK8048210.1"/>
    </source>
</evidence>
<dbReference type="RefSeq" id="WP_341400518.1">
    <property type="nucleotide sequence ID" value="NZ_JBBUTI010000014.1"/>
</dbReference>
<dbReference type="Proteomes" id="UP001379945">
    <property type="component" value="Unassembled WGS sequence"/>
</dbReference>
<keyword evidence="2" id="KW-0479">Metal-binding</keyword>
<dbReference type="Pfam" id="PF04879">
    <property type="entry name" value="Molybdop_Fe4S4"/>
    <property type="match status" value="1"/>
</dbReference>
<dbReference type="Gene3D" id="3.40.50.740">
    <property type="match status" value="1"/>
</dbReference>
<feature type="domain" description="4Fe-4S Mo/W bis-MGD-type" evidence="5">
    <location>
        <begin position="25"/>
        <end position="81"/>
    </location>
</feature>
<dbReference type="Pfam" id="PF01568">
    <property type="entry name" value="Molydop_binding"/>
    <property type="match status" value="1"/>
</dbReference>
<reference evidence="6 7" key="1">
    <citation type="submission" date="2024-04" db="EMBL/GenBank/DDBJ databases">
        <title>Novel species of the genus Ideonella isolated from streams.</title>
        <authorList>
            <person name="Lu H."/>
        </authorList>
    </citation>
    <scope>NUCLEOTIDE SEQUENCE [LARGE SCALE GENOMIC DNA]</scope>
    <source>
        <strain evidence="6 7">LYT19W</strain>
    </source>
</reference>
<dbReference type="Pfam" id="PF00384">
    <property type="entry name" value="Molybdopterin"/>
    <property type="match status" value="1"/>
</dbReference>
<evidence type="ECO:0000313" key="7">
    <source>
        <dbReference type="Proteomes" id="UP001379945"/>
    </source>
</evidence>
<dbReference type="EMBL" id="JBBUTI010000014">
    <property type="protein sequence ID" value="MEK8048210.1"/>
    <property type="molecule type" value="Genomic_DNA"/>
</dbReference>
<dbReference type="PROSITE" id="PS51669">
    <property type="entry name" value="4FE4S_MOW_BIS_MGD"/>
    <property type="match status" value="1"/>
</dbReference>
<keyword evidence="4" id="KW-0411">Iron-sulfur</keyword>
<evidence type="ECO:0000259" key="5">
    <source>
        <dbReference type="PROSITE" id="PS51669"/>
    </source>
</evidence>
<dbReference type="InterPro" id="IPR050612">
    <property type="entry name" value="Prok_Mopterin_Oxidored"/>
</dbReference>
<sequence length="781" mass="82760">MPQAHIADATSANTAANTAAHTTDATHHYRICPLCEACCGLDVEVSSGRIVRIKGAEQDVFSQGYICPKGYALKDLHEDPDRLRQPMVKRNGQHVPVSWEEAFEEIERRLPPLLDEHGRDSVAISLGNPNVHKMGLLLYTPRLIKALGTKNVVSASTLDQMPKQLSSGLMFGHWLSIPVPDIERCDFLLMLGANPMASNGSLWTVPDFRGKAKALRARGGRLVVIDPRRTETAEVADAHHFIRPGTDAQLLAAMVHTLFDEQLVKLGALTDWVNGVEEVRAAVAPFSPEAVAKHCAVPAADIRQLARDLAAAERGCVYGRIGTCTQRFGTLASWLIDVLNVLTGHLDQPGGAMFPRPAAFAANTLGAAGKGRGVVMGRHASRVSGAPEVYGELPATVLAEEIETAGPGQVRALITVASNPVLSAPGSTRLDAALGQLDFMVSVDIYLNETTRHADVILPGSSPLEDGHYDVAFPALSHRNHARYSPPVLARTHGQMPEWQILLKLGAIARGLGAAADPLALDGEHLKADLDKLAGAHAPALLAALGTQAGPERWLDLALRSGPYGDAFGRQPGGLTLAKVAAAPGGVDLGALQPRVPEVLRTPSGRIELAPAPCLADLVLAAEAINTAARTADHTAPDIAKPGRFSLIGRREVRSNNSWMHNLPTLAKGPFRCTLLMHPSDAEKLGAADGQVVRIRLAGHAERRDIEVPVAFSEAMMPGVVSLPHGWGHNLPGTQMQVAAERPGANLNAVLDEALRDPLSGNAVLSGVAVDITVLGTAAVA</sequence>
<dbReference type="InterPro" id="IPR009010">
    <property type="entry name" value="Asp_de-COase-like_dom_sf"/>
</dbReference>
<dbReference type="Gene3D" id="2.40.40.20">
    <property type="match status" value="1"/>
</dbReference>
<evidence type="ECO:0000256" key="2">
    <source>
        <dbReference type="ARBA" id="ARBA00022723"/>
    </source>
</evidence>
<dbReference type="SUPFAM" id="SSF50692">
    <property type="entry name" value="ADC-like"/>
    <property type="match status" value="1"/>
</dbReference>
<keyword evidence="7" id="KW-1185">Reference proteome</keyword>
<comment type="caution">
    <text evidence="6">The sequence shown here is derived from an EMBL/GenBank/DDBJ whole genome shotgun (WGS) entry which is preliminary data.</text>
</comment>
<gene>
    <name evidence="6" type="ORF">AACH00_17795</name>
</gene>
<dbReference type="SMART" id="SM00926">
    <property type="entry name" value="Molybdop_Fe4S4"/>
    <property type="match status" value="1"/>
</dbReference>
<dbReference type="Gene3D" id="3.40.228.10">
    <property type="entry name" value="Dimethylsulfoxide Reductase, domain 2"/>
    <property type="match status" value="1"/>
</dbReference>
<dbReference type="Gene3D" id="2.20.25.90">
    <property type="entry name" value="ADC-like domains"/>
    <property type="match status" value="1"/>
</dbReference>
<dbReference type="InterPro" id="IPR006963">
    <property type="entry name" value="Mopterin_OxRdtase_4Fe-4S_dom"/>
</dbReference>
<proteinExistence type="inferred from homology"/>
<keyword evidence="3" id="KW-0408">Iron</keyword>
<dbReference type="PANTHER" id="PTHR43742">
    <property type="entry name" value="TRIMETHYLAMINE-N-OXIDE REDUCTASE"/>
    <property type="match status" value="1"/>
</dbReference>
<dbReference type="PANTHER" id="PTHR43742:SF2">
    <property type="entry name" value="ASSIMILATORY NITRATE REDUCTASE CATALYTIC SUBUNIT"/>
    <property type="match status" value="1"/>
</dbReference>
<evidence type="ECO:0000256" key="1">
    <source>
        <dbReference type="ARBA" id="ARBA00010312"/>
    </source>
</evidence>
<accession>A0ABU9CD43</accession>
<evidence type="ECO:0000256" key="4">
    <source>
        <dbReference type="ARBA" id="ARBA00023014"/>
    </source>
</evidence>
<evidence type="ECO:0000256" key="3">
    <source>
        <dbReference type="ARBA" id="ARBA00023004"/>
    </source>
</evidence>
<name>A0ABU9CD43_9BURK</name>
<comment type="similarity">
    <text evidence="1">Belongs to the prokaryotic molybdopterin-containing oxidoreductase family.</text>
</comment>
<organism evidence="6 7">
    <name type="scientific">Ideonella margarita</name>
    <dbReference type="NCBI Taxonomy" id="2984191"/>
    <lineage>
        <taxon>Bacteria</taxon>
        <taxon>Pseudomonadati</taxon>
        <taxon>Pseudomonadota</taxon>
        <taxon>Betaproteobacteria</taxon>
        <taxon>Burkholderiales</taxon>
        <taxon>Sphaerotilaceae</taxon>
        <taxon>Ideonella</taxon>
    </lineage>
</organism>
<dbReference type="SUPFAM" id="SSF53706">
    <property type="entry name" value="Formate dehydrogenase/DMSO reductase, domains 1-3"/>
    <property type="match status" value="1"/>
</dbReference>
<dbReference type="InterPro" id="IPR006656">
    <property type="entry name" value="Mopterin_OxRdtase"/>
</dbReference>
<protein>
    <submittedName>
        <fullName evidence="6">Molybdopterin-dependent oxidoreductase</fullName>
    </submittedName>
</protein>